<dbReference type="GO" id="GO:0001669">
    <property type="term" value="C:acrosomal vesicle"/>
    <property type="evidence" value="ECO:0007669"/>
    <property type="project" value="TreeGrafter"/>
</dbReference>
<feature type="compositionally biased region" description="Polar residues" evidence="1">
    <location>
        <begin position="24"/>
        <end position="33"/>
    </location>
</feature>
<name>A0A1B6C025_9HEMI</name>
<gene>
    <name evidence="3" type="ORF">g.33899</name>
</gene>
<dbReference type="PANTHER" id="PTHR21074">
    <property type="entry name" value="IQ AND UBIQUITIN-LIKE DOMAIN-CONTAINING PROTEIN"/>
    <property type="match status" value="1"/>
</dbReference>
<dbReference type="GO" id="GO:0030317">
    <property type="term" value="P:flagellated sperm motility"/>
    <property type="evidence" value="ECO:0007669"/>
    <property type="project" value="TreeGrafter"/>
</dbReference>
<dbReference type="Pfam" id="PF25805">
    <property type="entry name" value="IQUB"/>
    <property type="match status" value="1"/>
</dbReference>
<proteinExistence type="predicted"/>
<dbReference type="InterPro" id="IPR029071">
    <property type="entry name" value="Ubiquitin-like_domsf"/>
</dbReference>
<feature type="compositionally biased region" description="Low complexity" evidence="1">
    <location>
        <begin position="12"/>
        <end position="23"/>
    </location>
</feature>
<dbReference type="AlphaFoldDB" id="A0A1B6C025"/>
<feature type="region of interest" description="Disordered" evidence="1">
    <location>
        <begin position="1"/>
        <end position="39"/>
    </location>
</feature>
<evidence type="ECO:0000259" key="2">
    <source>
        <dbReference type="Pfam" id="PF25805"/>
    </source>
</evidence>
<dbReference type="GO" id="GO:0031514">
    <property type="term" value="C:motile cilium"/>
    <property type="evidence" value="ECO:0007669"/>
    <property type="project" value="TreeGrafter"/>
</dbReference>
<feature type="domain" description="IQ motif and ubiquitin-like" evidence="2">
    <location>
        <begin position="533"/>
        <end position="662"/>
    </location>
</feature>
<dbReference type="SUPFAM" id="SSF54236">
    <property type="entry name" value="Ubiquitin-like"/>
    <property type="match status" value="1"/>
</dbReference>
<sequence length="866" mass="101358">MSIKSEENKYINNEQNTNTGGTQDQHSQTTNEIEVNESTEKTLKNMSTSSIQEIYDVTPKDILNTYTKGDIGENFDSSEDEFVYDKSLKMRENISECTLEANNSITKDKISTAEYLERNSYVVHESITDENMSEIVNIDEKYMIEKRILPLQTMIDSPSTDNKSPSLINKTDYIFEHPVTVNTHVQNTPNQEIVTAKFITDSNVTFAYSFNLSSTISEIKEQLSGLVGVHSKYIIITKDEYEVDDWLPLNGLGVEAFGCIELSITSTNPNQKISGIIYNDIPTTDVITVHILQEDGGFKDIIVEIKDEAYCKQWLGGYRNKKNGLNYHHASTQTLPKKKNLLMKLDDQSYEYYFFHRDTQTPFKPKKIGVDTSINKATQMYRTDCMIPSKNDKIITVKKFETYDEWLETNNVIEKVILIQRWVRNCIRFKKFRNLLELPKQAMQKFQDQQLKLLYEQVEKKRQMVTGAVFPSKRDDFYMLYLMVGKWWQKELLRIKDLRTDESKKAEFCSLLEKEIVLLSAIEKHKIEVKKESLRKQDMRFLDVVSRPITFQNTIGGMTSIDNPATQKAREFKELYCTLISDKLTPHERIDFLLTLKNIISTYKEYEYSKDIIILIEREINLHVIGLKNDELSGIQKRIEQLFMYFLYQPQFNPKAEKYRKANWPKTIDTLYKCTRCFKLLPVSGFPVHTRMEKITICKSCEWLRNVGHQRIDMSPYLKLLKQIQNSEMQKCCYSAVCFVLQQTGVYFLVNTIWHGHSALSESRDLSNLRLERWIKDLEWSPWNNILLTEEEAKYHNVIENVFEFYAQPFIDSVRQKHILARVHFISLLKTNYQLRSTEAWESITNTGPYHHPSLGEKFIQQDSDE</sequence>
<dbReference type="InterPro" id="IPR037695">
    <property type="entry name" value="IQUB"/>
</dbReference>
<evidence type="ECO:0000313" key="3">
    <source>
        <dbReference type="EMBL" id="JAS06867.1"/>
    </source>
</evidence>
<evidence type="ECO:0000256" key="1">
    <source>
        <dbReference type="SAM" id="MobiDB-lite"/>
    </source>
</evidence>
<organism evidence="3">
    <name type="scientific">Clastoptera arizonana</name>
    <name type="common">Arizona spittle bug</name>
    <dbReference type="NCBI Taxonomy" id="38151"/>
    <lineage>
        <taxon>Eukaryota</taxon>
        <taxon>Metazoa</taxon>
        <taxon>Ecdysozoa</taxon>
        <taxon>Arthropoda</taxon>
        <taxon>Hexapoda</taxon>
        <taxon>Insecta</taxon>
        <taxon>Pterygota</taxon>
        <taxon>Neoptera</taxon>
        <taxon>Paraneoptera</taxon>
        <taxon>Hemiptera</taxon>
        <taxon>Auchenorrhyncha</taxon>
        <taxon>Cercopoidea</taxon>
        <taxon>Clastopteridae</taxon>
        <taxon>Clastoptera</taxon>
    </lineage>
</organism>
<dbReference type="GO" id="GO:0060271">
    <property type="term" value="P:cilium assembly"/>
    <property type="evidence" value="ECO:0007669"/>
    <property type="project" value="TreeGrafter"/>
</dbReference>
<dbReference type="EMBL" id="GEDC01030431">
    <property type="protein sequence ID" value="JAS06867.1"/>
    <property type="molecule type" value="Transcribed_RNA"/>
</dbReference>
<reference evidence="3" key="1">
    <citation type="submission" date="2015-12" db="EMBL/GenBank/DDBJ databases">
        <title>De novo transcriptome assembly of four potential Pierce s Disease insect vectors from Arizona vineyards.</title>
        <authorList>
            <person name="Tassone E.E."/>
        </authorList>
    </citation>
    <scope>NUCLEOTIDE SEQUENCE</scope>
</reference>
<accession>A0A1B6C025</accession>
<protein>
    <recommendedName>
        <fullName evidence="2">IQ motif and ubiquitin-like domain-containing protein</fullName>
    </recommendedName>
</protein>
<dbReference type="InterPro" id="IPR057887">
    <property type="entry name" value="IQUB_helical"/>
</dbReference>
<dbReference type="PANTHER" id="PTHR21074:SF0">
    <property type="entry name" value="IQ AND UBIQUITIN-LIKE DOMAIN-CONTAINING PROTEIN"/>
    <property type="match status" value="1"/>
</dbReference>